<dbReference type="Proteomes" id="UP001326110">
    <property type="component" value="Chromosome"/>
</dbReference>
<evidence type="ECO:0000313" key="12">
    <source>
        <dbReference type="Proteomes" id="UP001326110"/>
    </source>
</evidence>
<keyword evidence="12" id="KW-1185">Reference proteome</keyword>
<evidence type="ECO:0000256" key="9">
    <source>
        <dbReference type="SAM" id="MobiDB-lite"/>
    </source>
</evidence>
<dbReference type="SMART" id="SM00357">
    <property type="entry name" value="CSP"/>
    <property type="match status" value="1"/>
</dbReference>
<dbReference type="Pfam" id="PF00575">
    <property type="entry name" value="S1"/>
    <property type="match status" value="1"/>
</dbReference>
<dbReference type="PANTHER" id="PTHR23355">
    <property type="entry name" value="RIBONUCLEASE"/>
    <property type="match status" value="1"/>
</dbReference>
<dbReference type="InterPro" id="IPR040476">
    <property type="entry name" value="CSD2"/>
</dbReference>
<evidence type="ECO:0000256" key="3">
    <source>
        <dbReference type="ARBA" id="ARBA00022490"/>
    </source>
</evidence>
<keyword evidence="4 8" id="KW-0540">Nuclease</keyword>
<evidence type="ECO:0000313" key="11">
    <source>
        <dbReference type="EMBL" id="WQH06225.1"/>
    </source>
</evidence>
<dbReference type="InterPro" id="IPR011129">
    <property type="entry name" value="CSD"/>
</dbReference>
<dbReference type="PANTHER" id="PTHR23355:SF9">
    <property type="entry name" value="DIS3-LIKE EXONUCLEASE 2"/>
    <property type="match status" value="1"/>
</dbReference>
<dbReference type="SUPFAM" id="SSF50249">
    <property type="entry name" value="Nucleic acid-binding proteins"/>
    <property type="match status" value="4"/>
</dbReference>
<accession>A0ABZ0Y2G5</accession>
<dbReference type="CDD" id="cd04471">
    <property type="entry name" value="S1_RNase_R"/>
    <property type="match status" value="1"/>
</dbReference>
<evidence type="ECO:0000256" key="6">
    <source>
        <dbReference type="ARBA" id="ARBA00022839"/>
    </source>
</evidence>
<dbReference type="EMBL" id="CP140152">
    <property type="protein sequence ID" value="WQH06225.1"/>
    <property type="molecule type" value="Genomic_DNA"/>
</dbReference>
<comment type="similarity">
    <text evidence="8">Belongs to the RNR ribonuclease family. RNase R subfamily.</text>
</comment>
<dbReference type="SMART" id="SM00955">
    <property type="entry name" value="RNB"/>
    <property type="match status" value="1"/>
</dbReference>
<proteinExistence type="inferred from homology"/>
<keyword evidence="7 8" id="KW-0694">RNA-binding</keyword>
<dbReference type="SMART" id="SM00316">
    <property type="entry name" value="S1"/>
    <property type="match status" value="2"/>
</dbReference>
<evidence type="ECO:0000256" key="5">
    <source>
        <dbReference type="ARBA" id="ARBA00022801"/>
    </source>
</evidence>
<evidence type="ECO:0000256" key="8">
    <source>
        <dbReference type="HAMAP-Rule" id="MF_01895"/>
    </source>
</evidence>
<dbReference type="Pfam" id="PF08206">
    <property type="entry name" value="OB_RNB"/>
    <property type="match status" value="1"/>
</dbReference>
<keyword evidence="3 8" id="KW-0963">Cytoplasm</keyword>
<dbReference type="NCBIfam" id="TIGR00358">
    <property type="entry name" value="3_prime_RNase"/>
    <property type="match status" value="1"/>
</dbReference>
<dbReference type="PROSITE" id="PS01175">
    <property type="entry name" value="RIBONUCLEASE_II"/>
    <property type="match status" value="1"/>
</dbReference>
<dbReference type="InterPro" id="IPR022966">
    <property type="entry name" value="RNase_II/R_CS"/>
</dbReference>
<dbReference type="PROSITE" id="PS50126">
    <property type="entry name" value="S1"/>
    <property type="match status" value="1"/>
</dbReference>
<dbReference type="GeneID" id="43163908"/>
<evidence type="ECO:0000256" key="1">
    <source>
        <dbReference type="ARBA" id="ARBA00001849"/>
    </source>
</evidence>
<organism evidence="11 12">
    <name type="scientific">Duganella zoogloeoides</name>
    <dbReference type="NCBI Taxonomy" id="75659"/>
    <lineage>
        <taxon>Bacteria</taxon>
        <taxon>Pseudomonadati</taxon>
        <taxon>Pseudomonadota</taxon>
        <taxon>Betaproteobacteria</taxon>
        <taxon>Burkholderiales</taxon>
        <taxon>Oxalobacteraceae</taxon>
        <taxon>Telluria group</taxon>
        <taxon>Duganella</taxon>
    </lineage>
</organism>
<comment type="subcellular location">
    <subcellularLocation>
        <location evidence="2 8">Cytoplasm</location>
    </subcellularLocation>
</comment>
<dbReference type="RefSeq" id="WP_019922190.1">
    <property type="nucleotide sequence ID" value="NZ_CP140152.1"/>
</dbReference>
<dbReference type="EC" id="3.1.13.1" evidence="8"/>
<dbReference type="Pfam" id="PF17876">
    <property type="entry name" value="CSD2"/>
    <property type="match status" value="1"/>
</dbReference>
<dbReference type="Gene3D" id="2.40.50.140">
    <property type="entry name" value="Nucleic acid-binding proteins"/>
    <property type="match status" value="2"/>
</dbReference>
<dbReference type="InterPro" id="IPR011805">
    <property type="entry name" value="RNase_R"/>
</dbReference>
<sequence length="823" mass="90595">MSQITHTIPSREEILGIFRSAQRSLDLLAVAKSLDVATDAQAVLSRRLNAMQRDGQIVVDDAGNFTLAEDTGFIAGKVSSHRDGFGFVIPDEPGEDLFLPEKEMQKVLHGDRVMAKVVGVDRRGRKEGTIVEVVSRANTHIIGRLLNENGTWVVAPEDQRIGQDVLVEGSVGKAKAGQVVSVELTEQPMRFKQPVGKIVEILGSLDDPGMEIEIAVRKFNVPHVFSPAALKQANKLPDHVREADLGERVDLRDVPLVTIDGEDARDFDDAVYCEPVKIGRANGYRLIVAIADVSHYVKPNDALDTDALERSTSVYFPRRVIPMLPEKLSNGLCSLNPAVDRLTLVCDAVITAKGEIKAYQFYPAVIHSAARLTYTEVADILGDKQGPAAKRRPGLVPHLDNLYDVFQALLKARSERGAIDFETTETYIVSNPSTGKIEKIIPRTRNDAHRLIEECMLTANVCAADLLIRNKHPGTYRIHASPTAEKLKQVRTFLKQVNLTLEGGDKPAAGDYASLMRQIKERPDASLLQTMLLRSMQQAVYSPDNIGHFGLAYEAYAHFTSPIRRYPDLLTHRAIKAILVGKKYEPKIPESSVLNTNVSNATRKQQAKDKAEGKEKKAADLTIWDALGVHCSANERRADEASRDVEAWLKCYFMQDKLGEEFTGIITGVATFGIFVQLDQLFVEGMVHVTDLGSDYFQYDDARHELKGERTGKRFQLTDRVTVQVVRVDLEMRKIDLRLSGPDAPPPKPEGSGNGGKDRNKTNIKPGPTTSQRHEVKATAADNNGGNKPKSRSRGGRSKNNAAASAPAAPQAAKPAAKSKKKR</sequence>
<dbReference type="HAMAP" id="MF_01895">
    <property type="entry name" value="RNase_R"/>
    <property type="match status" value="1"/>
</dbReference>
<dbReference type="InterPro" id="IPR003029">
    <property type="entry name" value="S1_domain"/>
</dbReference>
<dbReference type="InterPro" id="IPR004476">
    <property type="entry name" value="RNase_II/RNase_R"/>
</dbReference>
<dbReference type="InterPro" id="IPR013223">
    <property type="entry name" value="RNase_B_OB_dom"/>
</dbReference>
<keyword evidence="5 8" id="KW-0378">Hydrolase</keyword>
<feature type="region of interest" description="Disordered" evidence="9">
    <location>
        <begin position="737"/>
        <end position="823"/>
    </location>
</feature>
<feature type="compositionally biased region" description="Low complexity" evidence="9">
    <location>
        <begin position="798"/>
        <end position="816"/>
    </location>
</feature>
<keyword evidence="6 8" id="KW-0269">Exonuclease</keyword>
<reference evidence="11 12" key="1">
    <citation type="submission" date="2023-11" db="EMBL/GenBank/DDBJ databases">
        <title>MicrobeMod: A computational toolkit for identifying prokaryotic methylation and restriction-modification with nanopore sequencing.</title>
        <authorList>
            <person name="Crits-Christoph A."/>
            <person name="Kang S.C."/>
            <person name="Lee H."/>
            <person name="Ostrov N."/>
        </authorList>
    </citation>
    <scope>NUCLEOTIDE SEQUENCE [LARGE SCALE GENOMIC DNA]</scope>
    <source>
        <strain evidence="11 12">ATCC 25935</strain>
    </source>
</reference>
<dbReference type="NCBIfam" id="TIGR02063">
    <property type="entry name" value="RNase_R"/>
    <property type="match status" value="1"/>
</dbReference>
<evidence type="ECO:0000256" key="7">
    <source>
        <dbReference type="ARBA" id="ARBA00022884"/>
    </source>
</evidence>
<comment type="catalytic activity">
    <reaction evidence="1 8">
        <text>Exonucleolytic cleavage in the 3'- to 5'-direction to yield nucleoside 5'-phosphates.</text>
        <dbReference type="EC" id="3.1.13.1"/>
    </reaction>
</comment>
<comment type="function">
    <text evidence="8">3'-5' exoribonuclease that releases 5'-nucleoside monophosphates and is involved in maturation of structured RNAs.</text>
</comment>
<gene>
    <name evidence="8 11" type="primary">rnr</name>
    <name evidence="11" type="ORF">SR858_07830</name>
</gene>
<dbReference type="InterPro" id="IPR001900">
    <property type="entry name" value="RNase_II/R"/>
</dbReference>
<evidence type="ECO:0000256" key="4">
    <source>
        <dbReference type="ARBA" id="ARBA00022722"/>
    </source>
</evidence>
<evidence type="ECO:0000256" key="2">
    <source>
        <dbReference type="ARBA" id="ARBA00004496"/>
    </source>
</evidence>
<dbReference type="InterPro" id="IPR012340">
    <property type="entry name" value="NA-bd_OB-fold"/>
</dbReference>
<dbReference type="Pfam" id="PF00773">
    <property type="entry name" value="RNB"/>
    <property type="match status" value="1"/>
</dbReference>
<feature type="domain" description="S1 motif" evidence="10">
    <location>
        <begin position="659"/>
        <end position="740"/>
    </location>
</feature>
<evidence type="ECO:0000259" key="10">
    <source>
        <dbReference type="PROSITE" id="PS50126"/>
    </source>
</evidence>
<protein>
    <recommendedName>
        <fullName evidence="8">Ribonuclease R</fullName>
        <shortName evidence="8">RNase R</shortName>
        <ecNumber evidence="8">3.1.13.1</ecNumber>
    </recommendedName>
</protein>
<name>A0ABZ0Y2G5_9BURK</name>
<dbReference type="InterPro" id="IPR050180">
    <property type="entry name" value="RNR_Ribonuclease"/>
</dbReference>